<dbReference type="Proteomes" id="UP000001953">
    <property type="component" value="Chromosome"/>
</dbReference>
<dbReference type="SMART" id="SM00448">
    <property type="entry name" value="REC"/>
    <property type="match status" value="1"/>
</dbReference>
<dbReference type="InterPro" id="IPR050595">
    <property type="entry name" value="Bact_response_regulator"/>
</dbReference>
<dbReference type="PROSITE" id="PS50110">
    <property type="entry name" value="RESPONSE_REGULATORY"/>
    <property type="match status" value="1"/>
</dbReference>
<evidence type="ECO:0000256" key="1">
    <source>
        <dbReference type="ARBA" id="ARBA00022553"/>
    </source>
</evidence>
<keyword evidence="5" id="KW-1185">Reference proteome</keyword>
<evidence type="ECO:0000259" key="3">
    <source>
        <dbReference type="PROSITE" id="PS50110"/>
    </source>
</evidence>
<dbReference type="EMBL" id="CP000319">
    <property type="protein sequence ID" value="ABE61738.1"/>
    <property type="molecule type" value="Genomic_DNA"/>
</dbReference>
<reference evidence="4 5" key="1">
    <citation type="submission" date="2006-03" db="EMBL/GenBank/DDBJ databases">
        <title>Complete sequence of chromosome of Nitrobacter hamburgensis X14.</title>
        <authorList>
            <consortium name="US DOE Joint Genome Institute"/>
            <person name="Copeland A."/>
            <person name="Lucas S."/>
            <person name="Lapidus A."/>
            <person name="Barry K."/>
            <person name="Detter J.C."/>
            <person name="Glavina del Rio T."/>
            <person name="Hammon N."/>
            <person name="Israni S."/>
            <person name="Dalin E."/>
            <person name="Tice H."/>
            <person name="Pitluck S."/>
            <person name="Chain P."/>
            <person name="Malfatti S."/>
            <person name="Shin M."/>
            <person name="Vergez L."/>
            <person name="Schmutz J."/>
            <person name="Larimer F."/>
            <person name="Land M."/>
            <person name="Hauser L."/>
            <person name="Kyrpides N."/>
            <person name="Ivanova N."/>
            <person name="Ward B."/>
            <person name="Arp D."/>
            <person name="Klotz M."/>
            <person name="Stein L."/>
            <person name="O'Mullan G."/>
            <person name="Starkenburg S."/>
            <person name="Sayavedra L."/>
            <person name="Poret-Peterson A.T."/>
            <person name="Gentry M.E."/>
            <person name="Bruce D."/>
            <person name="Richardson P."/>
        </authorList>
    </citation>
    <scope>NUCLEOTIDE SEQUENCE [LARGE SCALE GENOMIC DNA]</scope>
    <source>
        <strain evidence="5">DSM 10229 / NCIMB 13809 / X14</strain>
    </source>
</reference>
<evidence type="ECO:0000256" key="2">
    <source>
        <dbReference type="PROSITE-ProRule" id="PRU00169"/>
    </source>
</evidence>
<dbReference type="PANTHER" id="PTHR44591">
    <property type="entry name" value="STRESS RESPONSE REGULATOR PROTEIN 1"/>
    <property type="match status" value="1"/>
</dbReference>
<protein>
    <submittedName>
        <fullName evidence="4">Response regulator receiver domain protein (CheY-like)</fullName>
    </submittedName>
</protein>
<dbReference type="STRING" id="323097.Nham_0873"/>
<dbReference type="GO" id="GO:0000160">
    <property type="term" value="P:phosphorelay signal transduction system"/>
    <property type="evidence" value="ECO:0007669"/>
    <property type="project" value="InterPro"/>
</dbReference>
<sequence>MDLQRVLGMMMISKSKAIFIVDDNPSMLKGMKRLLRVHGFNVTLFDSSAALLGHADFDDAFCVILDIDLNNESGIDLHRQLAGRGVKLPVIFITGNDSDANRSAAIDSRCIAYLTKPFSARSLIESVKKARRASF</sequence>
<dbReference type="InterPro" id="IPR011006">
    <property type="entry name" value="CheY-like_superfamily"/>
</dbReference>
<dbReference type="InterPro" id="IPR001789">
    <property type="entry name" value="Sig_transdc_resp-reg_receiver"/>
</dbReference>
<organism evidence="4 5">
    <name type="scientific">Nitrobacter hamburgensis (strain DSM 10229 / NCIMB 13809 / X14)</name>
    <dbReference type="NCBI Taxonomy" id="323097"/>
    <lineage>
        <taxon>Bacteria</taxon>
        <taxon>Pseudomonadati</taxon>
        <taxon>Pseudomonadota</taxon>
        <taxon>Alphaproteobacteria</taxon>
        <taxon>Hyphomicrobiales</taxon>
        <taxon>Nitrobacteraceae</taxon>
        <taxon>Nitrobacter</taxon>
    </lineage>
</organism>
<dbReference type="SUPFAM" id="SSF52172">
    <property type="entry name" value="CheY-like"/>
    <property type="match status" value="1"/>
</dbReference>
<dbReference type="KEGG" id="nha:Nham_0873"/>
<feature type="modified residue" description="4-aspartylphosphate" evidence="2">
    <location>
        <position position="66"/>
    </location>
</feature>
<dbReference type="AlphaFoldDB" id="Q1QPV9"/>
<name>Q1QPV9_NITHX</name>
<keyword evidence="1 2" id="KW-0597">Phosphoprotein</keyword>
<proteinExistence type="predicted"/>
<dbReference type="eggNOG" id="COG4566">
    <property type="taxonomic scope" value="Bacteria"/>
</dbReference>
<dbReference type="Pfam" id="PF00072">
    <property type="entry name" value="Response_reg"/>
    <property type="match status" value="1"/>
</dbReference>
<dbReference type="HOGENOM" id="CLU_000445_69_8_5"/>
<dbReference type="Gene3D" id="3.40.50.2300">
    <property type="match status" value="1"/>
</dbReference>
<dbReference type="PANTHER" id="PTHR44591:SF21">
    <property type="entry name" value="TWO-COMPONENT RESPONSE REGULATOR"/>
    <property type="match status" value="1"/>
</dbReference>
<evidence type="ECO:0000313" key="5">
    <source>
        <dbReference type="Proteomes" id="UP000001953"/>
    </source>
</evidence>
<evidence type="ECO:0000313" key="4">
    <source>
        <dbReference type="EMBL" id="ABE61738.1"/>
    </source>
</evidence>
<accession>Q1QPV9</accession>
<feature type="domain" description="Response regulatory" evidence="3">
    <location>
        <begin position="17"/>
        <end position="131"/>
    </location>
</feature>
<gene>
    <name evidence="4" type="ordered locus">Nham_0873</name>
</gene>